<organism evidence="2 3">
    <name type="scientific">Keguizhuia sedimenti</name>
    <dbReference type="NCBI Taxonomy" id="3064264"/>
    <lineage>
        <taxon>Bacteria</taxon>
        <taxon>Pseudomonadati</taxon>
        <taxon>Pseudomonadota</taxon>
        <taxon>Betaproteobacteria</taxon>
        <taxon>Burkholderiales</taxon>
        <taxon>Oxalobacteraceae</taxon>
        <taxon>Keguizhuia</taxon>
    </lineage>
</organism>
<keyword evidence="1" id="KW-0472">Membrane</keyword>
<keyword evidence="1" id="KW-0812">Transmembrane</keyword>
<comment type="caution">
    <text evidence="2">The sequence shown here is derived from an EMBL/GenBank/DDBJ whole genome shotgun (WGS) entry which is preliminary data.</text>
</comment>
<dbReference type="EMBL" id="JAUYVH010000007">
    <property type="protein sequence ID" value="MDQ9171223.1"/>
    <property type="molecule type" value="Genomic_DNA"/>
</dbReference>
<feature type="transmembrane region" description="Helical" evidence="1">
    <location>
        <begin position="273"/>
        <end position="297"/>
    </location>
</feature>
<feature type="transmembrane region" description="Helical" evidence="1">
    <location>
        <begin position="303"/>
        <end position="320"/>
    </location>
</feature>
<sequence length="399" mass="43024">MSLLIIEESPGNRSAPKSDIPPMLRLGFRPFYLLAAAFAFISVPIWLAKYYGYADILKNVSLNWHIHEMVFGFAIAVIIGFLYTAGRNWTGLWTPRRKMLAALAGLWIAGRLTMLFADPVIAAVVDISFLPIATWLLYGVLKRSANKRNMVMVGLLSLLTLTNILFHAANLGWTGVSSIHAIHIAILIIVVLEAIIGGRVIPMFTANAVPTANPIINVRRDSVIAGFTIAACIAWAFGFPGPLTASLALAAAASQMTRLIAWQPLCTIRNPLLWILHLSYAWIPVGFVLLALSAFGLVPTSSGMHSLAIGAMAGMMIGMITRTALGHTGRPLKAGMSETWMYILVQAGAAGRLAASLSQTEIRDALLVFSAACWAGAFLLYVAVYSPYLMAARVDGKEG</sequence>
<keyword evidence="3" id="KW-1185">Reference proteome</keyword>
<evidence type="ECO:0000313" key="3">
    <source>
        <dbReference type="Proteomes" id="UP001225596"/>
    </source>
</evidence>
<accession>A0ABU1BQD8</accession>
<feature type="transmembrane region" description="Helical" evidence="1">
    <location>
        <begin position="245"/>
        <end position="261"/>
    </location>
</feature>
<dbReference type="RefSeq" id="WP_338437157.1">
    <property type="nucleotide sequence ID" value="NZ_JAUYVH010000007.1"/>
</dbReference>
<feature type="transmembrane region" description="Helical" evidence="1">
    <location>
        <begin position="181"/>
        <end position="201"/>
    </location>
</feature>
<evidence type="ECO:0000256" key="1">
    <source>
        <dbReference type="SAM" id="Phobius"/>
    </source>
</evidence>
<dbReference type="Proteomes" id="UP001225596">
    <property type="component" value="Unassembled WGS sequence"/>
</dbReference>
<keyword evidence="1" id="KW-1133">Transmembrane helix</keyword>
<feature type="transmembrane region" description="Helical" evidence="1">
    <location>
        <begin position="64"/>
        <end position="86"/>
    </location>
</feature>
<reference evidence="2 3" key="1">
    <citation type="submission" date="2023-08" db="EMBL/GenBank/DDBJ databases">
        <title>Oxalobacteraceae gen .nov., isolated from river sludge outside the plant.</title>
        <authorList>
            <person name="Zhao S.Y."/>
        </authorList>
    </citation>
    <scope>NUCLEOTIDE SEQUENCE [LARGE SCALE GENOMIC DNA]</scope>
    <source>
        <strain evidence="2 3">R-40</strain>
    </source>
</reference>
<feature type="transmembrane region" description="Helical" evidence="1">
    <location>
        <begin position="120"/>
        <end position="138"/>
    </location>
</feature>
<name>A0ABU1BQD8_9BURK</name>
<evidence type="ECO:0000313" key="2">
    <source>
        <dbReference type="EMBL" id="MDQ9171223.1"/>
    </source>
</evidence>
<proteinExistence type="predicted"/>
<gene>
    <name evidence="2" type="ORF">Q8A64_12485</name>
</gene>
<feature type="transmembrane region" description="Helical" evidence="1">
    <location>
        <begin position="31"/>
        <end position="52"/>
    </location>
</feature>
<feature type="transmembrane region" description="Helical" evidence="1">
    <location>
        <begin position="150"/>
        <end position="169"/>
    </location>
</feature>
<dbReference type="InterPro" id="IPR010266">
    <property type="entry name" value="NnrS"/>
</dbReference>
<dbReference type="Pfam" id="PF05940">
    <property type="entry name" value="NnrS"/>
    <property type="match status" value="1"/>
</dbReference>
<feature type="transmembrane region" description="Helical" evidence="1">
    <location>
        <begin position="222"/>
        <end position="239"/>
    </location>
</feature>
<feature type="transmembrane region" description="Helical" evidence="1">
    <location>
        <begin position="365"/>
        <end position="384"/>
    </location>
</feature>
<protein>
    <submittedName>
        <fullName evidence="2">NnrS family protein</fullName>
    </submittedName>
</protein>